<organism evidence="1 2">
    <name type="scientific">Erpetoichthys calabaricus</name>
    <name type="common">Rope fish</name>
    <name type="synonym">Calamoichthys calabaricus</name>
    <dbReference type="NCBI Taxonomy" id="27687"/>
    <lineage>
        <taxon>Eukaryota</taxon>
        <taxon>Metazoa</taxon>
        <taxon>Chordata</taxon>
        <taxon>Craniata</taxon>
        <taxon>Vertebrata</taxon>
        <taxon>Euteleostomi</taxon>
        <taxon>Actinopterygii</taxon>
        <taxon>Polypteriformes</taxon>
        <taxon>Polypteridae</taxon>
        <taxon>Erpetoichthys</taxon>
    </lineage>
</organism>
<dbReference type="InterPro" id="IPR048278">
    <property type="entry name" value="PFN"/>
</dbReference>
<reference evidence="1" key="3">
    <citation type="submission" date="2025-09" db="UniProtKB">
        <authorList>
            <consortium name="Ensembl"/>
        </authorList>
    </citation>
    <scope>IDENTIFICATION</scope>
</reference>
<evidence type="ECO:0000313" key="1">
    <source>
        <dbReference type="Ensembl" id="ENSECRP00000006117.1"/>
    </source>
</evidence>
<name>A0A8C4RWC6_ERPCA</name>
<accession>A0A8C4RWC6</accession>
<sequence>MSWQGYVNSLMADGTCQDAAIIGYKPPNRSVWANRSPMLINGLFIIKTKMYTKNWSRKA</sequence>
<evidence type="ECO:0000313" key="2">
    <source>
        <dbReference type="Proteomes" id="UP000694620"/>
    </source>
</evidence>
<dbReference type="AlphaFoldDB" id="A0A8C4RWC6"/>
<dbReference type="InterPro" id="IPR036140">
    <property type="entry name" value="PFN_sf"/>
</dbReference>
<dbReference type="Pfam" id="PF00235">
    <property type="entry name" value="Profilin"/>
    <property type="match status" value="1"/>
</dbReference>
<dbReference type="Proteomes" id="UP000694620">
    <property type="component" value="Chromosome 5"/>
</dbReference>
<reference evidence="1" key="2">
    <citation type="submission" date="2025-08" db="UniProtKB">
        <authorList>
            <consortium name="Ensembl"/>
        </authorList>
    </citation>
    <scope>IDENTIFICATION</scope>
</reference>
<dbReference type="SUPFAM" id="SSF55770">
    <property type="entry name" value="Profilin (actin-binding protein)"/>
    <property type="match status" value="1"/>
</dbReference>
<protein>
    <recommendedName>
        <fullName evidence="3">Profilin</fullName>
    </recommendedName>
</protein>
<dbReference type="Gene3D" id="3.30.450.30">
    <property type="entry name" value="Dynein light chain 2a, cytoplasmic"/>
    <property type="match status" value="1"/>
</dbReference>
<evidence type="ECO:0008006" key="3">
    <source>
        <dbReference type="Google" id="ProtNLM"/>
    </source>
</evidence>
<keyword evidence="2" id="KW-1185">Reference proteome</keyword>
<dbReference type="GO" id="GO:0003779">
    <property type="term" value="F:actin binding"/>
    <property type="evidence" value="ECO:0007669"/>
    <property type="project" value="InterPro"/>
</dbReference>
<proteinExistence type="predicted"/>
<dbReference type="Ensembl" id="ENSECRT00000006216.1">
    <property type="protein sequence ID" value="ENSECRP00000006117.1"/>
    <property type="gene ID" value="ENSECRG00000004079.1"/>
</dbReference>
<reference evidence="1" key="1">
    <citation type="submission" date="2021-06" db="EMBL/GenBank/DDBJ databases">
        <authorList>
            <consortium name="Wellcome Sanger Institute Data Sharing"/>
        </authorList>
    </citation>
    <scope>NUCLEOTIDE SEQUENCE [LARGE SCALE GENOMIC DNA]</scope>
</reference>